<evidence type="ECO:0000259" key="2">
    <source>
        <dbReference type="PROSITE" id="PS51186"/>
    </source>
</evidence>
<organism evidence="3 4">
    <name type="scientific">Mycena albidolilacea</name>
    <dbReference type="NCBI Taxonomy" id="1033008"/>
    <lineage>
        <taxon>Eukaryota</taxon>
        <taxon>Fungi</taxon>
        <taxon>Dikarya</taxon>
        <taxon>Basidiomycota</taxon>
        <taxon>Agaricomycotina</taxon>
        <taxon>Agaricomycetes</taxon>
        <taxon>Agaricomycetidae</taxon>
        <taxon>Agaricales</taxon>
        <taxon>Marasmiineae</taxon>
        <taxon>Mycenaceae</taxon>
        <taxon>Mycena</taxon>
    </lineage>
</organism>
<accession>A0AAD7ED77</accession>
<dbReference type="PROSITE" id="PS51186">
    <property type="entry name" value="GNAT"/>
    <property type="match status" value="1"/>
</dbReference>
<evidence type="ECO:0000256" key="1">
    <source>
        <dbReference type="ARBA" id="ARBA00022679"/>
    </source>
</evidence>
<dbReference type="PANTHER" id="PTHR13947">
    <property type="entry name" value="GNAT FAMILY N-ACETYLTRANSFERASE"/>
    <property type="match status" value="1"/>
</dbReference>
<dbReference type="SUPFAM" id="SSF55729">
    <property type="entry name" value="Acyl-CoA N-acyltransferases (Nat)"/>
    <property type="match status" value="1"/>
</dbReference>
<evidence type="ECO:0000313" key="3">
    <source>
        <dbReference type="EMBL" id="KAJ7314503.1"/>
    </source>
</evidence>
<evidence type="ECO:0000313" key="4">
    <source>
        <dbReference type="Proteomes" id="UP001218218"/>
    </source>
</evidence>
<dbReference type="AlphaFoldDB" id="A0AAD7ED77"/>
<protein>
    <recommendedName>
        <fullName evidence="2">N-acetyltransferase domain-containing protein</fullName>
    </recommendedName>
</protein>
<dbReference type="PANTHER" id="PTHR13947:SF37">
    <property type="entry name" value="LD18367P"/>
    <property type="match status" value="1"/>
</dbReference>
<proteinExistence type="predicted"/>
<name>A0AAD7ED77_9AGAR</name>
<dbReference type="InterPro" id="IPR050769">
    <property type="entry name" value="NAT_camello-type"/>
</dbReference>
<reference evidence="3" key="1">
    <citation type="submission" date="2023-03" db="EMBL/GenBank/DDBJ databases">
        <title>Massive genome expansion in bonnet fungi (Mycena s.s.) driven by repeated elements and novel gene families across ecological guilds.</title>
        <authorList>
            <consortium name="Lawrence Berkeley National Laboratory"/>
            <person name="Harder C.B."/>
            <person name="Miyauchi S."/>
            <person name="Viragh M."/>
            <person name="Kuo A."/>
            <person name="Thoen E."/>
            <person name="Andreopoulos B."/>
            <person name="Lu D."/>
            <person name="Skrede I."/>
            <person name="Drula E."/>
            <person name="Henrissat B."/>
            <person name="Morin E."/>
            <person name="Kohler A."/>
            <person name="Barry K."/>
            <person name="LaButti K."/>
            <person name="Morin E."/>
            <person name="Salamov A."/>
            <person name="Lipzen A."/>
            <person name="Mereny Z."/>
            <person name="Hegedus B."/>
            <person name="Baldrian P."/>
            <person name="Stursova M."/>
            <person name="Weitz H."/>
            <person name="Taylor A."/>
            <person name="Grigoriev I.V."/>
            <person name="Nagy L.G."/>
            <person name="Martin F."/>
            <person name="Kauserud H."/>
        </authorList>
    </citation>
    <scope>NUCLEOTIDE SEQUENCE</scope>
    <source>
        <strain evidence="3">CBHHK002</strain>
    </source>
</reference>
<keyword evidence="1" id="KW-0808">Transferase</keyword>
<dbReference type="GO" id="GO:0008080">
    <property type="term" value="F:N-acetyltransferase activity"/>
    <property type="evidence" value="ECO:0007669"/>
    <property type="project" value="InterPro"/>
</dbReference>
<dbReference type="EMBL" id="JARIHO010000067">
    <property type="protein sequence ID" value="KAJ7314503.1"/>
    <property type="molecule type" value="Genomic_DNA"/>
</dbReference>
<dbReference type="Pfam" id="PF13508">
    <property type="entry name" value="Acetyltransf_7"/>
    <property type="match status" value="1"/>
</dbReference>
<dbReference type="Proteomes" id="UP001218218">
    <property type="component" value="Unassembled WGS sequence"/>
</dbReference>
<dbReference type="CDD" id="cd04301">
    <property type="entry name" value="NAT_SF"/>
    <property type="match status" value="1"/>
</dbReference>
<gene>
    <name evidence="3" type="ORF">DFH08DRAFT_972903</name>
</gene>
<dbReference type="Gene3D" id="3.40.630.30">
    <property type="match status" value="1"/>
</dbReference>
<dbReference type="InterPro" id="IPR000182">
    <property type="entry name" value="GNAT_dom"/>
</dbReference>
<comment type="caution">
    <text evidence="3">The sequence shown here is derived from an EMBL/GenBank/DDBJ whole genome shotgun (WGS) entry which is preliminary data.</text>
</comment>
<sequence length="228" mass="24666">MSYPSPRCCAFTLGLGGLCSGSLALRIAGTAFSTAATALLICARRSITGFFVNFCAIARETDIADIARTYGVPLSAAGTHSAPEPGPSGFWVAATESQDRLTSEVVGFLGLDHHANVDLNSSVLRRLVVSPHHRRRKIGTLLLAAVLDYVHRLAPPLEILELEMSEFQPGARRLYEKHGFSLVETRVIRTKPLFSLNVLRLRKRLAAQLSPTLTPPLFGLPRALIPAA</sequence>
<dbReference type="InterPro" id="IPR016181">
    <property type="entry name" value="Acyl_CoA_acyltransferase"/>
</dbReference>
<keyword evidence="4" id="KW-1185">Reference proteome</keyword>
<feature type="domain" description="N-acetyltransferase" evidence="2">
    <location>
        <begin position="52"/>
        <end position="206"/>
    </location>
</feature>